<sequence>MGLKLGFVVASVLCVAFYVAMECNVAAADDDNSCDGGRHWRGSVCSCDGGQHWNGHSCVSQNCDEDGGWHWNGSRCVRCDYDYGWHWSGYDCVKCYVGWSWDDGSKSSVSAVVNRSKVHHILEDAVLSNLSASNSSSQGSRIDSASLTFKVWSRNANKKMGVHFWHLRIAAVYRGYELGRAYASPFVQPPRNITHFEAPLQLFNLTIPLDLATKLKGDLDSGQIPMRINVKMRAKYNRVDKSWQTKLISGDLHGDDKCNLLIGVSSTNRFSSLKGRQCGWTVAFFNPNQGA</sequence>
<dbReference type="PANTHER" id="PTHR31234:SF8">
    <property type="entry name" value="EXPRESSED PROTEIN"/>
    <property type="match status" value="1"/>
</dbReference>
<dbReference type="Proteomes" id="UP000001514">
    <property type="component" value="Unassembled WGS sequence"/>
</dbReference>
<evidence type="ECO:0000256" key="2">
    <source>
        <dbReference type="ARBA" id="ARBA00023136"/>
    </source>
</evidence>
<proteinExistence type="predicted"/>
<evidence type="ECO:0000313" key="5">
    <source>
        <dbReference type="Proteomes" id="UP000001514"/>
    </source>
</evidence>
<reference evidence="4 5" key="1">
    <citation type="journal article" date="2011" name="Science">
        <title>The Selaginella genome identifies genetic changes associated with the evolution of vascular plants.</title>
        <authorList>
            <person name="Banks J.A."/>
            <person name="Nishiyama T."/>
            <person name="Hasebe M."/>
            <person name="Bowman J.L."/>
            <person name="Gribskov M."/>
            <person name="dePamphilis C."/>
            <person name="Albert V.A."/>
            <person name="Aono N."/>
            <person name="Aoyama T."/>
            <person name="Ambrose B.A."/>
            <person name="Ashton N.W."/>
            <person name="Axtell M.J."/>
            <person name="Barker E."/>
            <person name="Barker M.S."/>
            <person name="Bennetzen J.L."/>
            <person name="Bonawitz N.D."/>
            <person name="Chapple C."/>
            <person name="Cheng C."/>
            <person name="Correa L.G."/>
            <person name="Dacre M."/>
            <person name="DeBarry J."/>
            <person name="Dreyer I."/>
            <person name="Elias M."/>
            <person name="Engstrom E.M."/>
            <person name="Estelle M."/>
            <person name="Feng L."/>
            <person name="Finet C."/>
            <person name="Floyd S.K."/>
            <person name="Frommer W.B."/>
            <person name="Fujita T."/>
            <person name="Gramzow L."/>
            <person name="Gutensohn M."/>
            <person name="Harholt J."/>
            <person name="Hattori M."/>
            <person name="Heyl A."/>
            <person name="Hirai T."/>
            <person name="Hiwatashi Y."/>
            <person name="Ishikawa M."/>
            <person name="Iwata M."/>
            <person name="Karol K.G."/>
            <person name="Koehler B."/>
            <person name="Kolukisaoglu U."/>
            <person name="Kubo M."/>
            <person name="Kurata T."/>
            <person name="Lalonde S."/>
            <person name="Li K."/>
            <person name="Li Y."/>
            <person name="Litt A."/>
            <person name="Lyons E."/>
            <person name="Manning G."/>
            <person name="Maruyama T."/>
            <person name="Michael T.P."/>
            <person name="Mikami K."/>
            <person name="Miyazaki S."/>
            <person name="Morinaga S."/>
            <person name="Murata T."/>
            <person name="Mueller-Roeber B."/>
            <person name="Nelson D.R."/>
            <person name="Obara M."/>
            <person name="Oguri Y."/>
            <person name="Olmstead R.G."/>
            <person name="Onodera N."/>
            <person name="Petersen B.L."/>
            <person name="Pils B."/>
            <person name="Prigge M."/>
            <person name="Rensing S.A."/>
            <person name="Riano-Pachon D.M."/>
            <person name="Roberts A.W."/>
            <person name="Sato Y."/>
            <person name="Scheller H.V."/>
            <person name="Schulz B."/>
            <person name="Schulz C."/>
            <person name="Shakirov E.V."/>
            <person name="Shibagaki N."/>
            <person name="Shinohara N."/>
            <person name="Shippen D.E."/>
            <person name="Soerensen I."/>
            <person name="Sotooka R."/>
            <person name="Sugimoto N."/>
            <person name="Sugita M."/>
            <person name="Sumikawa N."/>
            <person name="Tanurdzic M."/>
            <person name="Theissen G."/>
            <person name="Ulvskov P."/>
            <person name="Wakazuki S."/>
            <person name="Weng J.K."/>
            <person name="Willats W.W."/>
            <person name="Wipf D."/>
            <person name="Wolf P.G."/>
            <person name="Yang L."/>
            <person name="Zimmer A.D."/>
            <person name="Zhu Q."/>
            <person name="Mitros T."/>
            <person name="Hellsten U."/>
            <person name="Loque D."/>
            <person name="Otillar R."/>
            <person name="Salamov A."/>
            <person name="Schmutz J."/>
            <person name="Shapiro H."/>
            <person name="Lindquist E."/>
            <person name="Lucas S."/>
            <person name="Rokhsar D."/>
            <person name="Grigoriev I.V."/>
        </authorList>
    </citation>
    <scope>NUCLEOTIDE SEQUENCE [LARGE SCALE GENOMIC DNA]</scope>
</reference>
<dbReference type="GO" id="GO:0005886">
    <property type="term" value="C:plasma membrane"/>
    <property type="evidence" value="ECO:0000318"/>
    <property type="project" value="GO_Central"/>
</dbReference>
<evidence type="ECO:0000256" key="1">
    <source>
        <dbReference type="ARBA" id="ARBA00004370"/>
    </source>
</evidence>
<dbReference type="SUPFAM" id="SSF57184">
    <property type="entry name" value="Growth factor receptor domain"/>
    <property type="match status" value="1"/>
</dbReference>
<dbReference type="KEGG" id="smo:SELMODRAFT_415652"/>
<keyword evidence="5" id="KW-1185">Reference proteome</keyword>
<dbReference type="AlphaFoldDB" id="D8RWT7"/>
<dbReference type="PANTHER" id="PTHR31234">
    <property type="entry name" value="LATE EMBRYOGENESIS ABUNDANT (LEA) HYDROXYPROLINE-RICH GLYCOPROTEIN FAMILY"/>
    <property type="match status" value="1"/>
</dbReference>
<evidence type="ECO:0000256" key="3">
    <source>
        <dbReference type="SAM" id="SignalP"/>
    </source>
</evidence>
<feature type="signal peptide" evidence="3">
    <location>
        <begin position="1"/>
        <end position="28"/>
    </location>
</feature>
<comment type="subcellular location">
    <subcellularLocation>
        <location evidence="1">Membrane</location>
    </subcellularLocation>
</comment>
<evidence type="ECO:0000313" key="4">
    <source>
        <dbReference type="EMBL" id="EFJ23148.1"/>
    </source>
</evidence>
<dbReference type="HOGENOM" id="CLU_957787_0_0_1"/>
<gene>
    <name evidence="4" type="ORF">SELMODRAFT_415652</name>
</gene>
<protein>
    <submittedName>
        <fullName evidence="4">Uncharacterized protein</fullName>
    </submittedName>
</protein>
<accession>D8RWT7</accession>
<dbReference type="GO" id="GO:0009506">
    <property type="term" value="C:plasmodesma"/>
    <property type="evidence" value="ECO:0000318"/>
    <property type="project" value="GO_Central"/>
</dbReference>
<dbReference type="EMBL" id="GL377593">
    <property type="protein sequence ID" value="EFJ23148.1"/>
    <property type="molecule type" value="Genomic_DNA"/>
</dbReference>
<dbReference type="InParanoid" id="D8RWT7"/>
<feature type="chain" id="PRO_5003122192" evidence="3">
    <location>
        <begin position="29"/>
        <end position="291"/>
    </location>
</feature>
<dbReference type="GO" id="GO:0098542">
    <property type="term" value="P:defense response to other organism"/>
    <property type="evidence" value="ECO:0007669"/>
    <property type="project" value="InterPro"/>
</dbReference>
<keyword evidence="3" id="KW-0732">Signal</keyword>
<dbReference type="Gramene" id="EFJ23148">
    <property type="protein sequence ID" value="EFJ23148"/>
    <property type="gene ID" value="SELMODRAFT_415652"/>
</dbReference>
<dbReference type="InterPro" id="IPR044839">
    <property type="entry name" value="NDR1-like"/>
</dbReference>
<organism evidence="5">
    <name type="scientific">Selaginella moellendorffii</name>
    <name type="common">Spikemoss</name>
    <dbReference type="NCBI Taxonomy" id="88036"/>
    <lineage>
        <taxon>Eukaryota</taxon>
        <taxon>Viridiplantae</taxon>
        <taxon>Streptophyta</taxon>
        <taxon>Embryophyta</taxon>
        <taxon>Tracheophyta</taxon>
        <taxon>Lycopodiopsida</taxon>
        <taxon>Selaginellales</taxon>
        <taxon>Selaginellaceae</taxon>
        <taxon>Selaginella</taxon>
    </lineage>
</organism>
<dbReference type="InterPro" id="IPR009030">
    <property type="entry name" value="Growth_fac_rcpt_cys_sf"/>
</dbReference>
<keyword evidence="2" id="KW-0472">Membrane</keyword>
<name>D8RWT7_SELML</name>